<feature type="signal peptide" evidence="1">
    <location>
        <begin position="1"/>
        <end position="15"/>
    </location>
</feature>
<keyword evidence="3" id="KW-1185">Reference proteome</keyword>
<keyword evidence="1" id="KW-0732">Signal</keyword>
<sequence length="130" mass="13608">MRSATIAGLLLPALAMSHPGLKNPDIGEGEGFALICGEATLTTNDGTGAPNKLDIANEDQSSCRDVPAGKGGINQIIFNLSPSCTDFEFFTEPDCPGAGIPIKLADLKSSKLDLTQHFDPPILSLRITQA</sequence>
<organism evidence="2 3">
    <name type="scientific">Lophiostoma macrostomum CBS 122681</name>
    <dbReference type="NCBI Taxonomy" id="1314788"/>
    <lineage>
        <taxon>Eukaryota</taxon>
        <taxon>Fungi</taxon>
        <taxon>Dikarya</taxon>
        <taxon>Ascomycota</taxon>
        <taxon>Pezizomycotina</taxon>
        <taxon>Dothideomycetes</taxon>
        <taxon>Pleosporomycetidae</taxon>
        <taxon>Pleosporales</taxon>
        <taxon>Lophiostomataceae</taxon>
        <taxon>Lophiostoma</taxon>
    </lineage>
</organism>
<dbReference type="AlphaFoldDB" id="A0A6A6T156"/>
<feature type="chain" id="PRO_5025328240" evidence="1">
    <location>
        <begin position="16"/>
        <end position="130"/>
    </location>
</feature>
<evidence type="ECO:0000313" key="2">
    <source>
        <dbReference type="EMBL" id="KAF2652603.1"/>
    </source>
</evidence>
<protein>
    <submittedName>
        <fullName evidence="2">Uncharacterized protein</fullName>
    </submittedName>
</protein>
<dbReference type="EMBL" id="MU004397">
    <property type="protein sequence ID" value="KAF2652603.1"/>
    <property type="molecule type" value="Genomic_DNA"/>
</dbReference>
<evidence type="ECO:0000256" key="1">
    <source>
        <dbReference type="SAM" id="SignalP"/>
    </source>
</evidence>
<accession>A0A6A6T156</accession>
<gene>
    <name evidence="2" type="ORF">K491DRAFT_726413</name>
</gene>
<dbReference type="Proteomes" id="UP000799324">
    <property type="component" value="Unassembled WGS sequence"/>
</dbReference>
<reference evidence="2" key="1">
    <citation type="journal article" date="2020" name="Stud. Mycol.">
        <title>101 Dothideomycetes genomes: a test case for predicting lifestyles and emergence of pathogens.</title>
        <authorList>
            <person name="Haridas S."/>
            <person name="Albert R."/>
            <person name="Binder M."/>
            <person name="Bloem J."/>
            <person name="Labutti K."/>
            <person name="Salamov A."/>
            <person name="Andreopoulos B."/>
            <person name="Baker S."/>
            <person name="Barry K."/>
            <person name="Bills G."/>
            <person name="Bluhm B."/>
            <person name="Cannon C."/>
            <person name="Castanera R."/>
            <person name="Culley D."/>
            <person name="Daum C."/>
            <person name="Ezra D."/>
            <person name="Gonzalez J."/>
            <person name="Henrissat B."/>
            <person name="Kuo A."/>
            <person name="Liang C."/>
            <person name="Lipzen A."/>
            <person name="Lutzoni F."/>
            <person name="Magnuson J."/>
            <person name="Mondo S."/>
            <person name="Nolan M."/>
            <person name="Ohm R."/>
            <person name="Pangilinan J."/>
            <person name="Park H.-J."/>
            <person name="Ramirez L."/>
            <person name="Alfaro M."/>
            <person name="Sun H."/>
            <person name="Tritt A."/>
            <person name="Yoshinaga Y."/>
            <person name="Zwiers L.-H."/>
            <person name="Turgeon B."/>
            <person name="Goodwin S."/>
            <person name="Spatafora J."/>
            <person name="Crous P."/>
            <person name="Grigoriev I."/>
        </authorList>
    </citation>
    <scope>NUCLEOTIDE SEQUENCE</scope>
    <source>
        <strain evidence="2">CBS 122681</strain>
    </source>
</reference>
<evidence type="ECO:0000313" key="3">
    <source>
        <dbReference type="Proteomes" id="UP000799324"/>
    </source>
</evidence>
<name>A0A6A6T156_9PLEO</name>
<proteinExistence type="predicted"/>